<dbReference type="EMBL" id="LJPT01000053">
    <property type="protein sequence ID" value="KPW50253.1"/>
    <property type="molecule type" value="Genomic_DNA"/>
</dbReference>
<dbReference type="AlphaFoldDB" id="A0A0P9M038"/>
<feature type="domain" description="DUF7832" evidence="1">
    <location>
        <begin position="44"/>
        <end position="159"/>
    </location>
</feature>
<organism evidence="2 3">
    <name type="scientific">Pseudomonas syringae pv. antirrhini</name>
    <dbReference type="NCBI Taxonomy" id="251702"/>
    <lineage>
        <taxon>Bacteria</taxon>
        <taxon>Pseudomonadati</taxon>
        <taxon>Pseudomonadota</taxon>
        <taxon>Gammaproteobacteria</taxon>
        <taxon>Pseudomonadales</taxon>
        <taxon>Pseudomonadaceae</taxon>
        <taxon>Pseudomonas</taxon>
    </lineage>
</organism>
<evidence type="ECO:0000313" key="2">
    <source>
        <dbReference type="EMBL" id="KPW50253.1"/>
    </source>
</evidence>
<gene>
    <name evidence="2" type="ORF">ALO88_05195</name>
</gene>
<sequence>MNHSGARSRNRTAKGPLLAVMVIRCQSSSEKSTGIPISSGAAMKYDDASWHYNGNFPSDLPSAAGATHIGMFLAWMLLNKLASEELLEDAESEVAALTKRELTGSAFVISMLDEKLTDQEFNDIGNAFALAYYEGLNNDSRYIDDYLLAFSVTQDEVYSVPDTWANFDKLSPLMDARFAEWQAMGKPEYIV</sequence>
<protein>
    <recommendedName>
        <fullName evidence="1">DUF7832 domain-containing protein</fullName>
    </recommendedName>
</protein>
<evidence type="ECO:0000313" key="3">
    <source>
        <dbReference type="Proteomes" id="UP000050425"/>
    </source>
</evidence>
<dbReference type="PATRIC" id="fig|251702.3.peg.3858"/>
<dbReference type="InterPro" id="IPR057154">
    <property type="entry name" value="DUF7832"/>
</dbReference>
<name>A0A0P9M038_9PSED</name>
<dbReference type="Pfam" id="PF25191">
    <property type="entry name" value="DUF7832"/>
    <property type="match status" value="1"/>
</dbReference>
<comment type="caution">
    <text evidence="2">The sequence shown here is derived from an EMBL/GenBank/DDBJ whole genome shotgun (WGS) entry which is preliminary data.</text>
</comment>
<proteinExistence type="predicted"/>
<evidence type="ECO:0000259" key="1">
    <source>
        <dbReference type="Pfam" id="PF25191"/>
    </source>
</evidence>
<dbReference type="Proteomes" id="UP000050425">
    <property type="component" value="Unassembled WGS sequence"/>
</dbReference>
<reference evidence="2 3" key="1">
    <citation type="submission" date="2015-09" db="EMBL/GenBank/DDBJ databases">
        <title>Genome announcement of multiple Pseudomonas syringae strains.</title>
        <authorList>
            <person name="Thakur S."/>
            <person name="Wang P.W."/>
            <person name="Gong Y."/>
            <person name="Weir B.S."/>
            <person name="Guttman D.S."/>
        </authorList>
    </citation>
    <scope>NUCLEOTIDE SEQUENCE [LARGE SCALE GENOMIC DNA]</scope>
    <source>
        <strain evidence="2 3">ICMP4303</strain>
    </source>
</reference>
<accession>A0A0P9M038</accession>